<gene>
    <name evidence="2" type="ORF">LF1_52610</name>
</gene>
<feature type="transmembrane region" description="Helical" evidence="1">
    <location>
        <begin position="116"/>
        <end position="137"/>
    </location>
</feature>
<dbReference type="AlphaFoldDB" id="A0A5B1CAV1"/>
<protein>
    <submittedName>
        <fullName evidence="2">Uncharacterized protein</fullName>
    </submittedName>
</protein>
<reference evidence="2 3" key="1">
    <citation type="submission" date="2019-08" db="EMBL/GenBank/DDBJ databases">
        <title>Deep-cultivation of Planctomycetes and their phenomic and genomic characterization uncovers novel biology.</title>
        <authorList>
            <person name="Wiegand S."/>
            <person name="Jogler M."/>
            <person name="Boedeker C."/>
            <person name="Pinto D."/>
            <person name="Vollmers J."/>
            <person name="Rivas-Marin E."/>
            <person name="Kohn T."/>
            <person name="Peeters S.H."/>
            <person name="Heuer A."/>
            <person name="Rast P."/>
            <person name="Oberbeckmann S."/>
            <person name="Bunk B."/>
            <person name="Jeske O."/>
            <person name="Meyerdierks A."/>
            <person name="Storesund J.E."/>
            <person name="Kallscheuer N."/>
            <person name="Luecker S."/>
            <person name="Lage O.M."/>
            <person name="Pohl T."/>
            <person name="Merkel B.J."/>
            <person name="Hornburger P."/>
            <person name="Mueller R.-W."/>
            <person name="Bruemmer F."/>
            <person name="Labrenz M."/>
            <person name="Spormann A.M."/>
            <person name="Op Den Camp H."/>
            <person name="Overmann J."/>
            <person name="Amann R."/>
            <person name="Jetten M.S.M."/>
            <person name="Mascher T."/>
            <person name="Medema M.H."/>
            <person name="Devos D.P."/>
            <person name="Kaster A.-K."/>
            <person name="Ovreas L."/>
            <person name="Rohde M."/>
            <person name="Galperin M.Y."/>
            <person name="Jogler C."/>
        </authorList>
    </citation>
    <scope>NUCLEOTIDE SEQUENCE [LARGE SCALE GENOMIC DNA]</scope>
    <source>
        <strain evidence="2 3">LF1</strain>
    </source>
</reference>
<organism evidence="2 3">
    <name type="scientific">Rubripirellula obstinata</name>
    <dbReference type="NCBI Taxonomy" id="406547"/>
    <lineage>
        <taxon>Bacteria</taxon>
        <taxon>Pseudomonadati</taxon>
        <taxon>Planctomycetota</taxon>
        <taxon>Planctomycetia</taxon>
        <taxon>Pirellulales</taxon>
        <taxon>Pirellulaceae</taxon>
        <taxon>Rubripirellula</taxon>
    </lineage>
</organism>
<dbReference type="EMBL" id="VRLW01000002">
    <property type="protein sequence ID" value="KAA1257412.1"/>
    <property type="molecule type" value="Genomic_DNA"/>
</dbReference>
<dbReference type="Proteomes" id="UP000322699">
    <property type="component" value="Unassembled WGS sequence"/>
</dbReference>
<comment type="caution">
    <text evidence="2">The sequence shown here is derived from an EMBL/GenBank/DDBJ whole genome shotgun (WGS) entry which is preliminary data.</text>
</comment>
<sequence>MAAAHFSLCLHVKSRHLGDAYRYPTGRCIPLRYTMQFRLSSLLWLTFFAAILFAVAQLPVRRFPDAVLVVAILSFPLALIGLALLVFSVFMGFSIWVTPSAEFHRSENLRNCGRMLVGGVAAVLPFTYFLTSFILGAPL</sequence>
<evidence type="ECO:0000313" key="2">
    <source>
        <dbReference type="EMBL" id="KAA1257412.1"/>
    </source>
</evidence>
<dbReference type="RefSeq" id="WP_149753220.1">
    <property type="nucleotide sequence ID" value="NZ_LWSK01000217.1"/>
</dbReference>
<feature type="transmembrane region" description="Helical" evidence="1">
    <location>
        <begin position="42"/>
        <end position="60"/>
    </location>
</feature>
<evidence type="ECO:0000256" key="1">
    <source>
        <dbReference type="SAM" id="Phobius"/>
    </source>
</evidence>
<keyword evidence="3" id="KW-1185">Reference proteome</keyword>
<keyword evidence="1" id="KW-0812">Transmembrane</keyword>
<evidence type="ECO:0000313" key="3">
    <source>
        <dbReference type="Proteomes" id="UP000322699"/>
    </source>
</evidence>
<keyword evidence="1" id="KW-0472">Membrane</keyword>
<keyword evidence="1" id="KW-1133">Transmembrane helix</keyword>
<proteinExistence type="predicted"/>
<feature type="transmembrane region" description="Helical" evidence="1">
    <location>
        <begin position="66"/>
        <end position="96"/>
    </location>
</feature>
<accession>A0A5B1CAV1</accession>
<name>A0A5B1CAV1_9BACT</name>